<evidence type="ECO:0000259" key="4">
    <source>
        <dbReference type="PROSITE" id="PS51202"/>
    </source>
</evidence>
<dbReference type="InterPro" id="IPR003148">
    <property type="entry name" value="RCK_N"/>
</dbReference>
<dbReference type="InterPro" id="IPR036721">
    <property type="entry name" value="RCK_C_sf"/>
</dbReference>
<comment type="subcellular location">
    <subcellularLocation>
        <location evidence="1">Cell membrane</location>
        <topology evidence="1">Multi-pass membrane protein</topology>
    </subcellularLocation>
</comment>
<sequence>MRQIVFILGVLFLFTMLGAVAFRITEGWDWLQCIYEAVIIMTTVGLSATQQTELKPETKLFIIVYLIAGVGIFTYGISRLGQHLVNLELRGLLERRRMDRNLEQLRDHYIVCGYGRMGQTICRYLHSRRKPFVVIDINQDRLAFDSRVEGWLYLVGDATDDQVLKKAGIHRAKALASVLPTDADNVYVVLSARLLNERLQIIARASTDKAIEKMQRAGATRVVSPFSSGAVKMARFMLNPSIEDFLEVTDEQGSQLELADLQISANSRLVGKRLMDTDLRERGVMIVGIRRASGERLMPPPGTAVIEAGDSLFAFGSAAAVNEMIAESAGER</sequence>
<organism evidence="5">
    <name type="scientific">Schlesneria paludicola</name>
    <dbReference type="NCBI Taxonomy" id="360056"/>
    <lineage>
        <taxon>Bacteria</taxon>
        <taxon>Pseudomonadati</taxon>
        <taxon>Planctomycetota</taxon>
        <taxon>Planctomycetia</taxon>
        <taxon>Planctomycetales</taxon>
        <taxon>Planctomycetaceae</taxon>
        <taxon>Schlesneria</taxon>
    </lineage>
</organism>
<dbReference type="PROSITE" id="PS51201">
    <property type="entry name" value="RCK_N"/>
    <property type="match status" value="1"/>
</dbReference>
<feature type="transmembrane region" description="Helical" evidence="2">
    <location>
        <begin position="60"/>
        <end position="78"/>
    </location>
</feature>
<name>A0A7C4LPC0_9PLAN</name>
<proteinExistence type="predicted"/>
<gene>
    <name evidence="5" type="ORF">ENS64_15350</name>
</gene>
<dbReference type="PANTHER" id="PTHR43833:SF9">
    <property type="entry name" value="POTASSIUM CHANNEL PROTEIN YUGO-RELATED"/>
    <property type="match status" value="1"/>
</dbReference>
<dbReference type="Gene3D" id="1.10.287.70">
    <property type="match status" value="1"/>
</dbReference>
<evidence type="ECO:0000313" key="5">
    <source>
        <dbReference type="EMBL" id="HGT40619.1"/>
    </source>
</evidence>
<dbReference type="InterPro" id="IPR050721">
    <property type="entry name" value="Trk_Ktr_HKT_K-transport"/>
</dbReference>
<evidence type="ECO:0000256" key="2">
    <source>
        <dbReference type="SAM" id="Phobius"/>
    </source>
</evidence>
<dbReference type="PANTHER" id="PTHR43833">
    <property type="entry name" value="POTASSIUM CHANNEL PROTEIN 2-RELATED-RELATED"/>
    <property type="match status" value="1"/>
</dbReference>
<keyword evidence="5" id="KW-0407">Ion channel</keyword>
<dbReference type="GO" id="GO:0005886">
    <property type="term" value="C:plasma membrane"/>
    <property type="evidence" value="ECO:0007669"/>
    <property type="project" value="UniProtKB-SubCell"/>
</dbReference>
<dbReference type="InterPro" id="IPR036291">
    <property type="entry name" value="NAD(P)-bd_dom_sf"/>
</dbReference>
<keyword evidence="5" id="KW-0813">Transport</keyword>
<dbReference type="EMBL" id="DSVQ01000018">
    <property type="protein sequence ID" value="HGT40619.1"/>
    <property type="molecule type" value="Genomic_DNA"/>
</dbReference>
<dbReference type="Pfam" id="PF07885">
    <property type="entry name" value="Ion_trans_2"/>
    <property type="match status" value="1"/>
</dbReference>
<dbReference type="SUPFAM" id="SSF51735">
    <property type="entry name" value="NAD(P)-binding Rossmann-fold domains"/>
    <property type="match status" value="1"/>
</dbReference>
<keyword evidence="2" id="KW-0472">Membrane</keyword>
<dbReference type="GO" id="GO:0008324">
    <property type="term" value="F:monoatomic cation transmembrane transporter activity"/>
    <property type="evidence" value="ECO:0007669"/>
    <property type="project" value="InterPro"/>
</dbReference>
<keyword evidence="2" id="KW-1133">Transmembrane helix</keyword>
<feature type="domain" description="RCK N-terminal" evidence="3">
    <location>
        <begin position="106"/>
        <end position="224"/>
    </location>
</feature>
<dbReference type="GO" id="GO:0006813">
    <property type="term" value="P:potassium ion transport"/>
    <property type="evidence" value="ECO:0007669"/>
    <property type="project" value="InterPro"/>
</dbReference>
<evidence type="ECO:0000259" key="3">
    <source>
        <dbReference type="PROSITE" id="PS51201"/>
    </source>
</evidence>
<keyword evidence="2" id="KW-0812">Transmembrane</keyword>
<dbReference type="Gene3D" id="3.30.70.1450">
    <property type="entry name" value="Regulator of K+ conductance, C-terminal domain"/>
    <property type="match status" value="1"/>
</dbReference>
<feature type="domain" description="RCK C-terminal" evidence="4">
    <location>
        <begin position="246"/>
        <end position="330"/>
    </location>
</feature>
<dbReference type="InterPro" id="IPR013099">
    <property type="entry name" value="K_chnl_dom"/>
</dbReference>
<protein>
    <submittedName>
        <fullName evidence="5">Potassium channel protein</fullName>
    </submittedName>
</protein>
<accession>A0A7C4LPC0</accession>
<dbReference type="SUPFAM" id="SSF116726">
    <property type="entry name" value="TrkA C-terminal domain-like"/>
    <property type="match status" value="1"/>
</dbReference>
<dbReference type="SUPFAM" id="SSF81324">
    <property type="entry name" value="Voltage-gated potassium channels"/>
    <property type="match status" value="1"/>
</dbReference>
<dbReference type="Pfam" id="PF02254">
    <property type="entry name" value="TrkA_N"/>
    <property type="match status" value="1"/>
</dbReference>
<dbReference type="PROSITE" id="PS51202">
    <property type="entry name" value="RCK_C"/>
    <property type="match status" value="1"/>
</dbReference>
<dbReference type="Gene3D" id="3.40.50.720">
    <property type="entry name" value="NAD(P)-binding Rossmann-like Domain"/>
    <property type="match status" value="1"/>
</dbReference>
<dbReference type="AlphaFoldDB" id="A0A7C4LPC0"/>
<reference evidence="5" key="1">
    <citation type="journal article" date="2020" name="mSystems">
        <title>Genome- and Community-Level Interaction Insights into Carbon Utilization and Element Cycling Functions of Hydrothermarchaeota in Hydrothermal Sediment.</title>
        <authorList>
            <person name="Zhou Z."/>
            <person name="Liu Y."/>
            <person name="Xu W."/>
            <person name="Pan J."/>
            <person name="Luo Z.H."/>
            <person name="Li M."/>
        </authorList>
    </citation>
    <scope>NUCLEOTIDE SEQUENCE [LARGE SCALE GENOMIC DNA]</scope>
    <source>
        <strain evidence="5">SpSt-508</strain>
    </source>
</reference>
<dbReference type="InterPro" id="IPR006037">
    <property type="entry name" value="RCK_C"/>
</dbReference>
<dbReference type="Pfam" id="PF02080">
    <property type="entry name" value="TrkA_C"/>
    <property type="match status" value="1"/>
</dbReference>
<evidence type="ECO:0000256" key="1">
    <source>
        <dbReference type="ARBA" id="ARBA00004651"/>
    </source>
</evidence>
<comment type="caution">
    <text evidence="5">The sequence shown here is derived from an EMBL/GenBank/DDBJ whole genome shotgun (WGS) entry which is preliminary data.</text>
</comment>
<keyword evidence="5" id="KW-0406">Ion transport</keyword>
<feature type="transmembrane region" description="Helical" evidence="2">
    <location>
        <begin position="29"/>
        <end position="48"/>
    </location>
</feature>